<name>M1DVP0_SOLTU</name>
<keyword evidence="2" id="KW-1185">Reference proteome</keyword>
<protein>
    <submittedName>
        <fullName evidence="1">Uncharacterized protein</fullName>
    </submittedName>
</protein>
<proteinExistence type="predicted"/>
<dbReference type="Gramene" id="PGSC0003DMT400095145">
    <property type="protein sequence ID" value="PGSC0003DMT400095145"/>
    <property type="gene ID" value="PGSC0003DMG400044716"/>
</dbReference>
<dbReference type="PaxDb" id="4113-PGSC0003DMT400095145"/>
<evidence type="ECO:0000313" key="2">
    <source>
        <dbReference type="Proteomes" id="UP000011115"/>
    </source>
</evidence>
<dbReference type="HOGENOM" id="CLU_2268630_0_0_1"/>
<evidence type="ECO:0000313" key="1">
    <source>
        <dbReference type="EnsemblPlants" id="PGSC0003DMT400095145"/>
    </source>
</evidence>
<organism evidence="1 2">
    <name type="scientific">Solanum tuberosum</name>
    <name type="common">Potato</name>
    <dbReference type="NCBI Taxonomy" id="4113"/>
    <lineage>
        <taxon>Eukaryota</taxon>
        <taxon>Viridiplantae</taxon>
        <taxon>Streptophyta</taxon>
        <taxon>Embryophyta</taxon>
        <taxon>Tracheophyta</taxon>
        <taxon>Spermatophyta</taxon>
        <taxon>Magnoliopsida</taxon>
        <taxon>eudicotyledons</taxon>
        <taxon>Gunneridae</taxon>
        <taxon>Pentapetalae</taxon>
        <taxon>asterids</taxon>
        <taxon>lamiids</taxon>
        <taxon>Solanales</taxon>
        <taxon>Solanaceae</taxon>
        <taxon>Solanoideae</taxon>
        <taxon>Solaneae</taxon>
        <taxon>Solanum</taxon>
    </lineage>
</organism>
<dbReference type="InParanoid" id="M1DVP0"/>
<dbReference type="Proteomes" id="UP000011115">
    <property type="component" value="Unassembled WGS sequence"/>
</dbReference>
<sequence length="103" mass="11461">MNEWDRLICPCCSTWHGPAAARRILAEALDWNNTAVRLLYVAFGTGVKTPFLLCLSLLLEKKQIWVSLELKKWAGSGVLRMGLRKWIKLGIGGMGMGMGWVVG</sequence>
<dbReference type="AlphaFoldDB" id="M1DVP0"/>
<accession>M1DVP0</accession>
<dbReference type="EnsemblPlants" id="PGSC0003DMT400095145">
    <property type="protein sequence ID" value="PGSC0003DMT400095145"/>
    <property type="gene ID" value="PGSC0003DMG400044716"/>
</dbReference>
<reference evidence="2" key="1">
    <citation type="journal article" date="2011" name="Nature">
        <title>Genome sequence and analysis of the tuber crop potato.</title>
        <authorList>
            <consortium name="The Potato Genome Sequencing Consortium"/>
        </authorList>
    </citation>
    <scope>NUCLEOTIDE SEQUENCE [LARGE SCALE GENOMIC DNA]</scope>
    <source>
        <strain evidence="2">cv. DM1-3 516 R44</strain>
    </source>
</reference>
<reference evidence="1" key="2">
    <citation type="submission" date="2015-06" db="UniProtKB">
        <authorList>
            <consortium name="EnsemblPlants"/>
        </authorList>
    </citation>
    <scope>IDENTIFICATION</scope>
    <source>
        <strain evidence="1">DM1-3 516 R44</strain>
    </source>
</reference>